<comment type="caution">
    <text evidence="2">The sequence shown here is derived from an EMBL/GenBank/DDBJ whole genome shotgun (WGS) entry which is preliminary data.</text>
</comment>
<reference evidence="2" key="2">
    <citation type="submission" date="2014-03" db="EMBL/GenBank/DDBJ databases">
        <title>Candidatus Competibacter-lineage genomes retrieved from metagenomes reveal functional metabolic diversity.</title>
        <authorList>
            <person name="McIlroy S.J."/>
            <person name="Albertsen M."/>
            <person name="Andresen E.K."/>
            <person name="Saunders A.M."/>
            <person name="Kristiansen R."/>
            <person name="Stokholm-Bjerregaard M."/>
            <person name="Nielsen K.L."/>
            <person name="Nielsen P.H."/>
        </authorList>
    </citation>
    <scope>NUCLEOTIDE SEQUENCE</scope>
    <source>
        <strain evidence="2">Run_A_D11</strain>
    </source>
</reference>
<accession>W6M8E8</accession>
<evidence type="ECO:0000313" key="3">
    <source>
        <dbReference type="Proteomes" id="UP000035760"/>
    </source>
</evidence>
<dbReference type="EMBL" id="CBTJ020000043">
    <property type="protein sequence ID" value="CDI02914.1"/>
    <property type="molecule type" value="Genomic_DNA"/>
</dbReference>
<dbReference type="AlphaFoldDB" id="W6M8E8"/>
<evidence type="ECO:0000256" key="1">
    <source>
        <dbReference type="SAM" id="SignalP"/>
    </source>
</evidence>
<name>W6M8E8_9GAMM</name>
<evidence type="ECO:0000313" key="2">
    <source>
        <dbReference type="EMBL" id="CDI02914.1"/>
    </source>
</evidence>
<reference evidence="2" key="1">
    <citation type="submission" date="2013-07" db="EMBL/GenBank/DDBJ databases">
        <authorList>
            <person name="McIlroy S."/>
        </authorList>
    </citation>
    <scope>NUCLEOTIDE SEQUENCE [LARGE SCALE GENOMIC DNA]</scope>
    <source>
        <strain evidence="2">Run_A_D11</strain>
    </source>
</reference>
<feature type="signal peptide" evidence="1">
    <location>
        <begin position="1"/>
        <end position="21"/>
    </location>
</feature>
<protein>
    <submittedName>
        <fullName evidence="2">Uncharacterized protein</fullName>
    </submittedName>
</protein>
<keyword evidence="3" id="KW-1185">Reference proteome</keyword>
<gene>
    <name evidence="2" type="ORF">BN873_360008</name>
</gene>
<feature type="chain" id="PRO_5004878529" evidence="1">
    <location>
        <begin position="22"/>
        <end position="52"/>
    </location>
</feature>
<dbReference type="Proteomes" id="UP000035760">
    <property type="component" value="Unassembled WGS sequence"/>
</dbReference>
<keyword evidence="1" id="KW-0732">Signal</keyword>
<organism evidence="2 3">
    <name type="scientific">Candidatus Competibacter denitrificans Run_A_D11</name>
    <dbReference type="NCBI Taxonomy" id="1400863"/>
    <lineage>
        <taxon>Bacteria</taxon>
        <taxon>Pseudomonadati</taxon>
        <taxon>Pseudomonadota</taxon>
        <taxon>Gammaproteobacteria</taxon>
        <taxon>Candidatus Competibacteraceae</taxon>
        <taxon>Candidatus Competibacter</taxon>
    </lineage>
</organism>
<proteinExistence type="predicted"/>
<dbReference type="STRING" id="1400863.BN873_360008"/>
<dbReference type="RefSeq" id="WP_171820452.1">
    <property type="nucleotide sequence ID" value="NZ_CBTJ020000043.1"/>
</dbReference>
<sequence length="52" mass="5406">MIIRLSLFLALFMGGATLAQAQYDSVLNTQGAALAAERVIACGPGTDKKDPP</sequence>